<reference evidence="1 2" key="1">
    <citation type="submission" date="2021-05" db="EMBL/GenBank/DDBJ databases">
        <title>Molecular characterization for Shewanella algae harboring chromosomal blaOXA-55-like strains isolated from clinical and environment sample.</title>
        <authorList>
            <person name="Ohama Y."/>
            <person name="Aoki K."/>
            <person name="Harada S."/>
            <person name="Moriya K."/>
            <person name="Ishii Y."/>
            <person name="Tateda K."/>
        </authorList>
    </citation>
    <scope>NUCLEOTIDE SEQUENCE [LARGE SCALE GENOMIC DNA]</scope>
    <source>
        <strain evidence="1 2">MBTL60-118</strain>
    </source>
</reference>
<protein>
    <submittedName>
        <fullName evidence="1">Uncharacterized protein</fullName>
    </submittedName>
</protein>
<evidence type="ECO:0000313" key="2">
    <source>
        <dbReference type="Proteomes" id="UP000773469"/>
    </source>
</evidence>
<sequence length="68" mass="7411">MPATVSALSKASSALFQPQVRIPALLYSLMTQAGDLRELMMNQFDGRHDVRIYACAQRSTFLGGLAHG</sequence>
<proteinExistence type="predicted"/>
<dbReference type="Proteomes" id="UP000773469">
    <property type="component" value="Unassembled WGS sequence"/>
</dbReference>
<accession>A0ABQ4PEB7</accession>
<name>A0ABQ4PEB7_SHECO</name>
<organism evidence="1 2">
    <name type="scientific">Shewanella colwelliana</name>
    <name type="common">Alteromonas colwelliana</name>
    <dbReference type="NCBI Taxonomy" id="23"/>
    <lineage>
        <taxon>Bacteria</taxon>
        <taxon>Pseudomonadati</taxon>
        <taxon>Pseudomonadota</taxon>
        <taxon>Gammaproteobacteria</taxon>
        <taxon>Alteromonadales</taxon>
        <taxon>Shewanellaceae</taxon>
        <taxon>Shewanella</taxon>
    </lineage>
</organism>
<keyword evidence="2" id="KW-1185">Reference proteome</keyword>
<evidence type="ECO:0000313" key="1">
    <source>
        <dbReference type="EMBL" id="GIU45476.1"/>
    </source>
</evidence>
<comment type="caution">
    <text evidence="1">The sequence shown here is derived from an EMBL/GenBank/DDBJ whole genome shotgun (WGS) entry which is preliminary data.</text>
</comment>
<gene>
    <name evidence="1" type="ORF">TUM3794_35860</name>
</gene>
<dbReference type="EMBL" id="BPEU01000032">
    <property type="protein sequence ID" value="GIU45476.1"/>
    <property type="molecule type" value="Genomic_DNA"/>
</dbReference>